<feature type="signal peptide" evidence="1">
    <location>
        <begin position="1"/>
        <end position="23"/>
    </location>
</feature>
<dbReference type="PANTHER" id="PTHR33420">
    <property type="entry name" value="FIMBRIAL SUBUNIT ELFA-RELATED"/>
    <property type="match status" value="1"/>
</dbReference>
<dbReference type="EMBL" id="CABGGW010000023">
    <property type="protein sequence ID" value="VUS69412.1"/>
    <property type="molecule type" value="Genomic_DNA"/>
</dbReference>
<name>A0A564KJ92_9ENTR</name>
<dbReference type="EMBL" id="JAPQEX020000001">
    <property type="protein sequence ID" value="MDG1640320.1"/>
    <property type="molecule type" value="Genomic_DNA"/>
</dbReference>
<dbReference type="Gene3D" id="2.60.40.1090">
    <property type="entry name" value="Fimbrial-type adhesion domain"/>
    <property type="match status" value="1"/>
</dbReference>
<keyword evidence="1" id="KW-0732">Signal</keyword>
<dbReference type="AlphaFoldDB" id="A0A564KJ92"/>
<protein>
    <submittedName>
        <fullName evidence="3 4">Fimbrial protein</fullName>
    </submittedName>
</protein>
<keyword evidence="6" id="KW-1185">Reference proteome</keyword>
<organism evidence="4 5">
    <name type="scientific">Klebsiella huaxiensis</name>
    <dbReference type="NCBI Taxonomy" id="2153354"/>
    <lineage>
        <taxon>Bacteria</taxon>
        <taxon>Pseudomonadati</taxon>
        <taxon>Pseudomonadota</taxon>
        <taxon>Gammaproteobacteria</taxon>
        <taxon>Enterobacterales</taxon>
        <taxon>Enterobacteriaceae</taxon>
        <taxon>Klebsiella/Raoultella group</taxon>
        <taxon>Klebsiella</taxon>
    </lineage>
</organism>
<dbReference type="SUPFAM" id="SSF49401">
    <property type="entry name" value="Bacterial adhesins"/>
    <property type="match status" value="1"/>
</dbReference>
<feature type="chain" id="PRO_5022855363" evidence="1">
    <location>
        <begin position="24"/>
        <end position="177"/>
    </location>
</feature>
<dbReference type="OrthoDB" id="5906753at2"/>
<dbReference type="Pfam" id="PF00419">
    <property type="entry name" value="Fimbrial"/>
    <property type="match status" value="1"/>
</dbReference>
<dbReference type="GO" id="GO:0043709">
    <property type="term" value="P:cell adhesion involved in single-species biofilm formation"/>
    <property type="evidence" value="ECO:0007669"/>
    <property type="project" value="TreeGrafter"/>
</dbReference>
<dbReference type="PANTHER" id="PTHR33420:SF10">
    <property type="entry name" value="FIMBRIAE MAJOR SUBUNIT"/>
    <property type="match status" value="1"/>
</dbReference>
<evidence type="ECO:0000313" key="6">
    <source>
        <dbReference type="Proteomes" id="UP001075001"/>
    </source>
</evidence>
<reference evidence="3" key="2">
    <citation type="submission" date="2023-03" db="EMBL/GenBank/DDBJ databases">
        <title>identification of new KPC variant in Klebsiella huaxiensis from the Hospital Sewage Samples in China.</title>
        <authorList>
            <person name="Wu Y."/>
        </authorList>
    </citation>
    <scope>NUCLEOTIDE SEQUENCE</scope>
    <source>
        <strain evidence="3">ZR-9</strain>
    </source>
</reference>
<evidence type="ECO:0000313" key="4">
    <source>
        <dbReference type="EMBL" id="VUS69412.1"/>
    </source>
</evidence>
<dbReference type="InterPro" id="IPR000259">
    <property type="entry name" value="Adhesion_dom_fimbrial"/>
</dbReference>
<proteinExistence type="predicted"/>
<dbReference type="InterPro" id="IPR008966">
    <property type="entry name" value="Adhesion_dom_sf"/>
</dbReference>
<dbReference type="GO" id="GO:0009289">
    <property type="term" value="C:pilus"/>
    <property type="evidence" value="ECO:0007669"/>
    <property type="project" value="InterPro"/>
</dbReference>
<accession>A0A564KJ92</accession>
<feature type="domain" description="Fimbrial-type adhesion" evidence="2">
    <location>
        <begin position="28"/>
        <end position="177"/>
    </location>
</feature>
<reference evidence="4 5" key="1">
    <citation type="submission" date="2019-07" db="EMBL/GenBank/DDBJ databases">
        <authorList>
            <person name="Brisse S."/>
            <person name="Rodrigues C."/>
            <person name="Thorpe H."/>
        </authorList>
    </citation>
    <scope>NUCLEOTIDE SEQUENCE [LARGE SCALE GENOMIC DNA]</scope>
    <source>
        <strain evidence="4">SB6422</strain>
    </source>
</reference>
<dbReference type="Proteomes" id="UP001075001">
    <property type="component" value="Unassembled WGS sequence"/>
</dbReference>
<evidence type="ECO:0000313" key="3">
    <source>
        <dbReference type="EMBL" id="MDG1640320.1"/>
    </source>
</evidence>
<evidence type="ECO:0000259" key="2">
    <source>
        <dbReference type="Pfam" id="PF00419"/>
    </source>
</evidence>
<sequence length="177" mass="17526">MTMNRALITAALASAIFSGNALAANNTITFMGEVTDETCSVSVNGTDVAPIVLLPTVPASALAASAATAGQTTFDVGVSGCTGSAAGVNISTVFVGNNVSATGNLANTGSAGNVEVQILDTANTDIDFSSVFNGAGDLSLAANETEKTATYTAQYYATGAATAGTVQSSLQYAVSYQ</sequence>
<evidence type="ECO:0000313" key="5">
    <source>
        <dbReference type="Proteomes" id="UP000317374"/>
    </source>
</evidence>
<dbReference type="Proteomes" id="UP000317374">
    <property type="component" value="Unassembled WGS sequence"/>
</dbReference>
<dbReference type="InterPro" id="IPR036937">
    <property type="entry name" value="Adhesion_dom_fimbrial_sf"/>
</dbReference>
<dbReference type="InterPro" id="IPR050263">
    <property type="entry name" value="Bact_Fimbrial_Adh_Pro"/>
</dbReference>
<gene>
    <name evidence="4" type="primary">sfaA</name>
    <name evidence="3" type="ORF">OXR69_000085</name>
    <name evidence="4" type="ORF">SB6422_01748</name>
</gene>
<dbReference type="RefSeq" id="WP_112216100.1">
    <property type="nucleotide sequence ID" value="NZ_CABGGQ010000012.1"/>
</dbReference>
<evidence type="ECO:0000256" key="1">
    <source>
        <dbReference type="SAM" id="SignalP"/>
    </source>
</evidence>